<keyword evidence="3" id="KW-0547">Nucleotide-binding</keyword>
<dbReference type="EMBL" id="SLUI01000013">
    <property type="protein sequence ID" value="TCL35237.1"/>
    <property type="molecule type" value="Genomic_DNA"/>
</dbReference>
<dbReference type="CDD" id="cd01166">
    <property type="entry name" value="KdgK"/>
    <property type="match status" value="1"/>
</dbReference>
<evidence type="ECO:0000256" key="4">
    <source>
        <dbReference type="ARBA" id="ARBA00022777"/>
    </source>
</evidence>
<keyword evidence="5" id="KW-0067">ATP-binding</keyword>
<dbReference type="PANTHER" id="PTHR43085">
    <property type="entry name" value="HEXOKINASE FAMILY MEMBER"/>
    <property type="match status" value="1"/>
</dbReference>
<comment type="similarity">
    <text evidence="1">Belongs to the carbohydrate kinase PfkB family.</text>
</comment>
<accession>A0A4R1PWF3</accession>
<dbReference type="PANTHER" id="PTHR43085:SF1">
    <property type="entry name" value="PSEUDOURIDINE KINASE-RELATED"/>
    <property type="match status" value="1"/>
</dbReference>
<organism evidence="7 8">
    <name type="scientific">Anaerospora hongkongensis</name>
    <dbReference type="NCBI Taxonomy" id="244830"/>
    <lineage>
        <taxon>Bacteria</taxon>
        <taxon>Bacillati</taxon>
        <taxon>Bacillota</taxon>
        <taxon>Negativicutes</taxon>
        <taxon>Selenomonadales</taxon>
        <taxon>Sporomusaceae</taxon>
        <taxon>Anaerospora</taxon>
    </lineage>
</organism>
<dbReference type="GO" id="GO:0005524">
    <property type="term" value="F:ATP binding"/>
    <property type="evidence" value="ECO:0007669"/>
    <property type="project" value="UniProtKB-KW"/>
</dbReference>
<dbReference type="AlphaFoldDB" id="A0A4R1PWF3"/>
<dbReference type="RefSeq" id="WP_132082646.1">
    <property type="nucleotide sequence ID" value="NZ_DAMAKO010000014.1"/>
</dbReference>
<dbReference type="InterPro" id="IPR002173">
    <property type="entry name" value="Carboh/pur_kinase_PfkB_CS"/>
</dbReference>
<evidence type="ECO:0000256" key="1">
    <source>
        <dbReference type="ARBA" id="ARBA00010688"/>
    </source>
</evidence>
<dbReference type="InterPro" id="IPR050306">
    <property type="entry name" value="PfkB_Carbo_kinase"/>
</dbReference>
<evidence type="ECO:0000256" key="3">
    <source>
        <dbReference type="ARBA" id="ARBA00022741"/>
    </source>
</evidence>
<dbReference type="GO" id="GO:0016301">
    <property type="term" value="F:kinase activity"/>
    <property type="evidence" value="ECO:0007669"/>
    <property type="project" value="UniProtKB-KW"/>
</dbReference>
<evidence type="ECO:0000313" key="7">
    <source>
        <dbReference type="EMBL" id="TCL35237.1"/>
    </source>
</evidence>
<keyword evidence="2" id="KW-0808">Transferase</keyword>
<evidence type="ECO:0000256" key="5">
    <source>
        <dbReference type="ARBA" id="ARBA00022840"/>
    </source>
</evidence>
<comment type="caution">
    <text evidence="7">The sequence shown here is derived from an EMBL/GenBank/DDBJ whole genome shotgun (WGS) entry which is preliminary data.</text>
</comment>
<feature type="domain" description="Carbohydrate kinase PfkB" evidence="6">
    <location>
        <begin position="1"/>
        <end position="305"/>
    </location>
</feature>
<dbReference type="Proteomes" id="UP000295063">
    <property type="component" value="Unassembled WGS sequence"/>
</dbReference>
<evidence type="ECO:0000313" key="8">
    <source>
        <dbReference type="Proteomes" id="UP000295063"/>
    </source>
</evidence>
<protein>
    <submittedName>
        <fullName evidence="7">2-dehydro-3-deoxygluconokinase</fullName>
    </submittedName>
</protein>
<name>A0A4R1PWF3_9FIRM</name>
<dbReference type="OrthoDB" id="9813569at2"/>
<dbReference type="PROSITE" id="PS00584">
    <property type="entry name" value="PFKB_KINASES_2"/>
    <property type="match status" value="1"/>
</dbReference>
<proteinExistence type="inferred from homology"/>
<dbReference type="Gene3D" id="3.40.1190.20">
    <property type="match status" value="1"/>
</dbReference>
<evidence type="ECO:0000256" key="2">
    <source>
        <dbReference type="ARBA" id="ARBA00022679"/>
    </source>
</evidence>
<reference evidence="7 8" key="1">
    <citation type="submission" date="2019-03" db="EMBL/GenBank/DDBJ databases">
        <title>Genomic Encyclopedia of Type Strains, Phase IV (KMG-IV): sequencing the most valuable type-strain genomes for metagenomic binning, comparative biology and taxonomic classification.</title>
        <authorList>
            <person name="Goeker M."/>
        </authorList>
    </citation>
    <scope>NUCLEOTIDE SEQUENCE [LARGE SCALE GENOMIC DNA]</scope>
    <source>
        <strain evidence="7 8">DSM 15969</strain>
    </source>
</reference>
<dbReference type="InterPro" id="IPR029056">
    <property type="entry name" value="Ribokinase-like"/>
</dbReference>
<dbReference type="SUPFAM" id="SSF53613">
    <property type="entry name" value="Ribokinase-like"/>
    <property type="match status" value="1"/>
</dbReference>
<dbReference type="Pfam" id="PF00294">
    <property type="entry name" value="PfkB"/>
    <property type="match status" value="1"/>
</dbReference>
<sequence length="320" mass="34396">MPDIITLGESMVMMVADQSDSLQFVTNYSRKIAGAESNVAIGLARLGHSVGWLSALGQDPFGTYIRNTIRGEGVDTSQVAFSAEYPTGLLVKELNEIGDPLVLYYRRGSAASKVTPAIINEEYFTNAKLLHVTGIFPALSPSCQETLYAAIAIAKKKGLLVSFDPNIRLQLWTKDAARETLLKIAGMSDLILPGIAEADLLLGTAEWERVSAFFHELGNQYVIMKNGPDGAYHSTKHRDGSVATGYQKGFRVNRVIDTVGAGDGFAVGVLSGLLEGLPLADAVVRGNAIGSLAITVRGDVEGYPTRNQLEAYIAHHARNE</sequence>
<gene>
    <name evidence="7" type="ORF">EV210_11378</name>
</gene>
<keyword evidence="4 7" id="KW-0418">Kinase</keyword>
<evidence type="ECO:0000259" key="6">
    <source>
        <dbReference type="Pfam" id="PF00294"/>
    </source>
</evidence>
<dbReference type="InterPro" id="IPR011611">
    <property type="entry name" value="PfkB_dom"/>
</dbReference>
<keyword evidence="8" id="KW-1185">Reference proteome</keyword>